<keyword evidence="2" id="KW-1185">Reference proteome</keyword>
<dbReference type="EMBL" id="JANPWB010000016">
    <property type="protein sequence ID" value="KAJ1082634.1"/>
    <property type="molecule type" value="Genomic_DNA"/>
</dbReference>
<comment type="caution">
    <text evidence="1">The sequence shown here is derived from an EMBL/GenBank/DDBJ whole genome shotgun (WGS) entry which is preliminary data.</text>
</comment>
<sequence>MLEAAALVPGAAACEKQGEASPEPILCLPGRSGDPLGHCTCCRVPRDTERRASAHLYLLECPGAKNTALFNALE</sequence>
<accession>A0AAV7KWG5</accession>
<dbReference type="Proteomes" id="UP001066276">
    <property type="component" value="Chromosome 12"/>
</dbReference>
<proteinExistence type="predicted"/>
<reference evidence="1" key="1">
    <citation type="journal article" date="2022" name="bioRxiv">
        <title>Sequencing and chromosome-scale assembly of the giantPleurodeles waltlgenome.</title>
        <authorList>
            <person name="Brown T."/>
            <person name="Elewa A."/>
            <person name="Iarovenko S."/>
            <person name="Subramanian E."/>
            <person name="Araus A.J."/>
            <person name="Petzold A."/>
            <person name="Susuki M."/>
            <person name="Suzuki K.-i.T."/>
            <person name="Hayashi T."/>
            <person name="Toyoda A."/>
            <person name="Oliveira C."/>
            <person name="Osipova E."/>
            <person name="Leigh N.D."/>
            <person name="Simon A."/>
            <person name="Yun M.H."/>
        </authorList>
    </citation>
    <scope>NUCLEOTIDE SEQUENCE</scope>
    <source>
        <strain evidence="1">20211129_DDA</strain>
        <tissue evidence="1">Liver</tissue>
    </source>
</reference>
<protein>
    <submittedName>
        <fullName evidence="1">Uncharacterized protein</fullName>
    </submittedName>
</protein>
<organism evidence="1 2">
    <name type="scientific">Pleurodeles waltl</name>
    <name type="common">Iberian ribbed newt</name>
    <dbReference type="NCBI Taxonomy" id="8319"/>
    <lineage>
        <taxon>Eukaryota</taxon>
        <taxon>Metazoa</taxon>
        <taxon>Chordata</taxon>
        <taxon>Craniata</taxon>
        <taxon>Vertebrata</taxon>
        <taxon>Euteleostomi</taxon>
        <taxon>Amphibia</taxon>
        <taxon>Batrachia</taxon>
        <taxon>Caudata</taxon>
        <taxon>Salamandroidea</taxon>
        <taxon>Salamandridae</taxon>
        <taxon>Pleurodelinae</taxon>
        <taxon>Pleurodeles</taxon>
    </lineage>
</organism>
<evidence type="ECO:0000313" key="2">
    <source>
        <dbReference type="Proteomes" id="UP001066276"/>
    </source>
</evidence>
<evidence type="ECO:0000313" key="1">
    <source>
        <dbReference type="EMBL" id="KAJ1082634.1"/>
    </source>
</evidence>
<name>A0AAV7KWG5_PLEWA</name>
<gene>
    <name evidence="1" type="ORF">NDU88_002799</name>
</gene>
<dbReference type="AlphaFoldDB" id="A0AAV7KWG5"/>